<gene>
    <name evidence="2" type="ORF">Csa_4G131160</name>
</gene>
<feature type="compositionally biased region" description="Polar residues" evidence="1">
    <location>
        <begin position="98"/>
        <end position="113"/>
    </location>
</feature>
<dbReference type="EMBL" id="CM002925">
    <property type="protein sequence ID" value="KGN53802.1"/>
    <property type="molecule type" value="Genomic_DNA"/>
</dbReference>
<reference evidence="2 3" key="2">
    <citation type="journal article" date="2009" name="PLoS ONE">
        <title>An integrated genetic and cytogenetic map of the cucumber genome.</title>
        <authorList>
            <person name="Ren Y."/>
            <person name="Zhang Z."/>
            <person name="Liu J."/>
            <person name="Staub J.E."/>
            <person name="Han Y."/>
            <person name="Cheng Z."/>
            <person name="Li X."/>
            <person name="Lu J."/>
            <person name="Miao H."/>
            <person name="Kang H."/>
            <person name="Xie B."/>
            <person name="Gu X."/>
            <person name="Wang X."/>
            <person name="Du Y."/>
            <person name="Jin W."/>
            <person name="Huang S."/>
        </authorList>
    </citation>
    <scope>NUCLEOTIDE SEQUENCE [LARGE SCALE GENOMIC DNA]</scope>
    <source>
        <strain evidence="3">cv. 9930</strain>
    </source>
</reference>
<feature type="compositionally biased region" description="Basic and acidic residues" evidence="1">
    <location>
        <begin position="115"/>
        <end position="133"/>
    </location>
</feature>
<dbReference type="Proteomes" id="UP000029981">
    <property type="component" value="Chromosome 4"/>
</dbReference>
<evidence type="ECO:0000313" key="3">
    <source>
        <dbReference type="Proteomes" id="UP000029981"/>
    </source>
</evidence>
<accession>A0A0A0KZJ6</accession>
<protein>
    <submittedName>
        <fullName evidence="2">Uncharacterized protein</fullName>
    </submittedName>
</protein>
<evidence type="ECO:0000313" key="2">
    <source>
        <dbReference type="EMBL" id="KGN53802.1"/>
    </source>
</evidence>
<sequence>MRDREIISTLAGVDKIKIRNSDRAIDLTTEVRCPGIGQDNIRNDHHNPFAERQKGTLLRNTELLNQRRGSGKEKCQAVTLHSERNFSIREPESERRNPTSTYGTEAQNKNMSSEEVDHSRWEEQHEDASDKAKSFIPFSPPLFPEVNVIVGEKSVEEGEEFETREFPPPPLLKCKPKETLILNVEERTDLEP</sequence>
<feature type="region of interest" description="Disordered" evidence="1">
    <location>
        <begin position="88"/>
        <end position="137"/>
    </location>
</feature>
<proteinExistence type="predicted"/>
<dbReference type="AlphaFoldDB" id="A0A0A0KZJ6"/>
<keyword evidence="3" id="KW-1185">Reference proteome</keyword>
<dbReference type="Gramene" id="KGN53802">
    <property type="protein sequence ID" value="KGN53802"/>
    <property type="gene ID" value="Csa_4G131160"/>
</dbReference>
<reference evidence="2 3" key="1">
    <citation type="journal article" date="2009" name="Nat. Genet.">
        <title>The genome of the cucumber, Cucumis sativus L.</title>
        <authorList>
            <person name="Huang S."/>
            <person name="Li R."/>
            <person name="Zhang Z."/>
            <person name="Li L."/>
            <person name="Gu X."/>
            <person name="Fan W."/>
            <person name="Lucas W.J."/>
            <person name="Wang X."/>
            <person name="Xie B."/>
            <person name="Ni P."/>
            <person name="Ren Y."/>
            <person name="Zhu H."/>
            <person name="Li J."/>
            <person name="Lin K."/>
            <person name="Jin W."/>
            <person name="Fei Z."/>
            <person name="Li G."/>
            <person name="Staub J."/>
            <person name="Kilian A."/>
            <person name="van der Vossen E.A."/>
            <person name="Wu Y."/>
            <person name="Guo J."/>
            <person name="He J."/>
            <person name="Jia Z."/>
            <person name="Ren Y."/>
            <person name="Tian G."/>
            <person name="Lu Y."/>
            <person name="Ruan J."/>
            <person name="Qian W."/>
            <person name="Wang M."/>
            <person name="Huang Q."/>
            <person name="Li B."/>
            <person name="Xuan Z."/>
            <person name="Cao J."/>
            <person name="Asan"/>
            <person name="Wu Z."/>
            <person name="Zhang J."/>
            <person name="Cai Q."/>
            <person name="Bai Y."/>
            <person name="Zhao B."/>
            <person name="Han Y."/>
            <person name="Li Y."/>
            <person name="Li X."/>
            <person name="Wang S."/>
            <person name="Shi Q."/>
            <person name="Liu S."/>
            <person name="Cho W.K."/>
            <person name="Kim J.Y."/>
            <person name="Xu Y."/>
            <person name="Heller-Uszynska K."/>
            <person name="Miao H."/>
            <person name="Cheng Z."/>
            <person name="Zhang S."/>
            <person name="Wu J."/>
            <person name="Yang Y."/>
            <person name="Kang H."/>
            <person name="Li M."/>
            <person name="Liang H."/>
            <person name="Ren X."/>
            <person name="Shi Z."/>
            <person name="Wen M."/>
            <person name="Jian M."/>
            <person name="Yang H."/>
            <person name="Zhang G."/>
            <person name="Yang Z."/>
            <person name="Chen R."/>
            <person name="Liu S."/>
            <person name="Li J."/>
            <person name="Ma L."/>
            <person name="Liu H."/>
            <person name="Zhou Y."/>
            <person name="Zhao J."/>
            <person name="Fang X."/>
            <person name="Li G."/>
            <person name="Fang L."/>
            <person name="Li Y."/>
            <person name="Liu D."/>
            <person name="Zheng H."/>
            <person name="Zhang Y."/>
            <person name="Qin N."/>
            <person name="Li Z."/>
            <person name="Yang G."/>
            <person name="Yang S."/>
            <person name="Bolund L."/>
            <person name="Kristiansen K."/>
            <person name="Zheng H."/>
            <person name="Li S."/>
            <person name="Zhang X."/>
            <person name="Yang H."/>
            <person name="Wang J."/>
            <person name="Sun R."/>
            <person name="Zhang B."/>
            <person name="Jiang S."/>
            <person name="Wang J."/>
            <person name="Du Y."/>
            <person name="Li S."/>
        </authorList>
    </citation>
    <scope>NUCLEOTIDE SEQUENCE [LARGE SCALE GENOMIC DNA]</scope>
    <source>
        <strain evidence="3">cv. 9930</strain>
    </source>
</reference>
<evidence type="ECO:0000256" key="1">
    <source>
        <dbReference type="SAM" id="MobiDB-lite"/>
    </source>
</evidence>
<reference evidence="2 3" key="4">
    <citation type="journal article" date="2011" name="BMC Genomics">
        <title>RNA-Seq improves annotation of protein-coding genes in the cucumber genome.</title>
        <authorList>
            <person name="Li Z."/>
            <person name="Zhang Z."/>
            <person name="Yan P."/>
            <person name="Huang S."/>
            <person name="Fei Z."/>
            <person name="Lin K."/>
        </authorList>
    </citation>
    <scope>NUCLEOTIDE SEQUENCE [LARGE SCALE GENOMIC DNA]</scope>
    <source>
        <strain evidence="3">cv. 9930</strain>
    </source>
</reference>
<name>A0A0A0KZJ6_CUCSA</name>
<organism evidence="2 3">
    <name type="scientific">Cucumis sativus</name>
    <name type="common">Cucumber</name>
    <dbReference type="NCBI Taxonomy" id="3659"/>
    <lineage>
        <taxon>Eukaryota</taxon>
        <taxon>Viridiplantae</taxon>
        <taxon>Streptophyta</taxon>
        <taxon>Embryophyta</taxon>
        <taxon>Tracheophyta</taxon>
        <taxon>Spermatophyta</taxon>
        <taxon>Magnoliopsida</taxon>
        <taxon>eudicotyledons</taxon>
        <taxon>Gunneridae</taxon>
        <taxon>Pentapetalae</taxon>
        <taxon>rosids</taxon>
        <taxon>fabids</taxon>
        <taxon>Cucurbitales</taxon>
        <taxon>Cucurbitaceae</taxon>
        <taxon>Benincaseae</taxon>
        <taxon>Cucumis</taxon>
    </lineage>
</organism>
<reference evidence="2 3" key="3">
    <citation type="journal article" date="2010" name="BMC Genomics">
        <title>Transcriptome sequencing and comparative analysis of cucumber flowers with different sex types.</title>
        <authorList>
            <person name="Guo S."/>
            <person name="Zheng Y."/>
            <person name="Joung J.G."/>
            <person name="Liu S."/>
            <person name="Zhang Z."/>
            <person name="Crasta O.R."/>
            <person name="Sobral B.W."/>
            <person name="Xu Y."/>
            <person name="Huang S."/>
            <person name="Fei Z."/>
        </authorList>
    </citation>
    <scope>NUCLEOTIDE SEQUENCE [LARGE SCALE GENOMIC DNA]</scope>
    <source>
        <strain evidence="3">cv. 9930</strain>
    </source>
</reference>
<feature type="compositionally biased region" description="Basic and acidic residues" evidence="1">
    <location>
        <begin position="88"/>
        <end position="97"/>
    </location>
</feature>